<dbReference type="STRING" id="869754.A0A1A0H744"/>
<feature type="domain" description="N-acetyltransferase" evidence="2">
    <location>
        <begin position="222"/>
        <end position="279"/>
    </location>
</feature>
<dbReference type="GeneID" id="30027246"/>
<name>A0A1A0H744_9ASCO</name>
<keyword evidence="4" id="KW-1185">Reference proteome</keyword>
<dbReference type="AlphaFoldDB" id="A0A1A0H744"/>
<dbReference type="InterPro" id="IPR052523">
    <property type="entry name" value="Trichothecene_AcTrans"/>
</dbReference>
<proteinExistence type="predicted"/>
<evidence type="ECO:0000256" key="1">
    <source>
        <dbReference type="SAM" id="MobiDB-lite"/>
    </source>
</evidence>
<dbReference type="PANTHER" id="PTHR42791">
    <property type="entry name" value="GNAT FAMILY ACETYLTRANSFERASE"/>
    <property type="match status" value="1"/>
</dbReference>
<reference evidence="3 4" key="1">
    <citation type="submission" date="2016-05" db="EMBL/GenBank/DDBJ databases">
        <title>Comparative genomics of biotechnologically important yeasts.</title>
        <authorList>
            <consortium name="DOE Joint Genome Institute"/>
            <person name="Riley R."/>
            <person name="Haridas S."/>
            <person name="Wolfe K.H."/>
            <person name="Lopes M.R."/>
            <person name="Hittinger C.T."/>
            <person name="Goker M."/>
            <person name="Salamov A."/>
            <person name="Wisecaver J."/>
            <person name="Long T.M."/>
            <person name="Aerts A.L."/>
            <person name="Barry K."/>
            <person name="Choi C."/>
            <person name="Clum A."/>
            <person name="Coughlan A.Y."/>
            <person name="Deshpande S."/>
            <person name="Douglass A.P."/>
            <person name="Hanson S.J."/>
            <person name="Klenk H.-P."/>
            <person name="LaButti K."/>
            <person name="Lapidus A."/>
            <person name="Lindquist E."/>
            <person name="Lipzen A."/>
            <person name="Meier-kolthoff J.P."/>
            <person name="Ohm R.A."/>
            <person name="Otillar R.P."/>
            <person name="Pangilinan J."/>
            <person name="Peng Y."/>
            <person name="Rokas A."/>
            <person name="Rosa C.A."/>
            <person name="Scheuner C."/>
            <person name="Sibirny A.A."/>
            <person name="Slot J.C."/>
            <person name="Stielow J.B."/>
            <person name="Sun H."/>
            <person name="Kurtzman C.P."/>
            <person name="Blackwell M."/>
            <person name="Grigoriev I.V."/>
            <person name="Jeffries T.W."/>
        </authorList>
    </citation>
    <scope>NUCLEOTIDE SEQUENCE [LARGE SCALE GENOMIC DNA]</scope>
    <source>
        <strain evidence="3 4">NRRL YB-4993</strain>
    </source>
</reference>
<dbReference type="EMBL" id="LXTC01000005">
    <property type="protein sequence ID" value="OBA19780.1"/>
    <property type="molecule type" value="Genomic_DNA"/>
</dbReference>
<dbReference type="CDD" id="cd04301">
    <property type="entry name" value="NAT_SF"/>
    <property type="match status" value="1"/>
</dbReference>
<evidence type="ECO:0000259" key="2">
    <source>
        <dbReference type="Pfam" id="PF13508"/>
    </source>
</evidence>
<dbReference type="InterPro" id="IPR016181">
    <property type="entry name" value="Acyl_CoA_acyltransferase"/>
</dbReference>
<dbReference type="Pfam" id="PF13508">
    <property type="entry name" value="Acetyltransf_7"/>
    <property type="match status" value="1"/>
</dbReference>
<dbReference type="SUPFAM" id="SSF55729">
    <property type="entry name" value="Acyl-CoA N-acyltransferases (Nat)"/>
    <property type="match status" value="1"/>
</dbReference>
<sequence length="341" mass="39028">MFSVIPEDHETSPKRKPRLPQSQGASTGILNNPSSLRLTLVHKLLNISISPVSILDYRRVAKTLALAFDKDPFVNYILSTQIEYSPHQTRLISRKHQLMLSFFEFSVYECMSVGGLVLAVKDNNLELDLIRQQLKPPVLYKIPYLGAACWNKLVYDRSENCFDYPSSRSSLANIHPTSLKFSLFSSLAKCKQKILRVVEDQLHRERDFVFEQMLSTGSSIKTSDTIWYLGDVCIIPSMQGRGLAKKLMIHCLGNYMIGHWCYLESSNAANRKFYEKLGWSLKKTFVVDEEFSEHSSDDRDFWGSNSRDSSFNDEKKSSTRHEILYMDSFVMFAGVLAQSSL</sequence>
<comment type="caution">
    <text evidence="3">The sequence shown here is derived from an EMBL/GenBank/DDBJ whole genome shotgun (WGS) entry which is preliminary data.</text>
</comment>
<feature type="region of interest" description="Disordered" evidence="1">
    <location>
        <begin position="1"/>
        <end position="30"/>
    </location>
</feature>
<dbReference type="OrthoDB" id="410198at2759"/>
<organism evidence="3 4">
    <name type="scientific">Metschnikowia bicuspidata var. bicuspidata NRRL YB-4993</name>
    <dbReference type="NCBI Taxonomy" id="869754"/>
    <lineage>
        <taxon>Eukaryota</taxon>
        <taxon>Fungi</taxon>
        <taxon>Dikarya</taxon>
        <taxon>Ascomycota</taxon>
        <taxon>Saccharomycotina</taxon>
        <taxon>Pichiomycetes</taxon>
        <taxon>Metschnikowiaceae</taxon>
        <taxon>Metschnikowia</taxon>
    </lineage>
</organism>
<dbReference type="GO" id="GO:0016747">
    <property type="term" value="F:acyltransferase activity, transferring groups other than amino-acyl groups"/>
    <property type="evidence" value="ECO:0007669"/>
    <property type="project" value="InterPro"/>
</dbReference>
<protein>
    <recommendedName>
        <fullName evidence="2">N-acetyltransferase domain-containing protein</fullName>
    </recommendedName>
</protein>
<gene>
    <name evidence="3" type="ORF">METBIDRAFT_12825</name>
</gene>
<accession>A0A1A0H744</accession>
<feature type="compositionally biased region" description="Basic and acidic residues" evidence="1">
    <location>
        <begin position="1"/>
        <end position="13"/>
    </location>
</feature>
<evidence type="ECO:0000313" key="3">
    <source>
        <dbReference type="EMBL" id="OBA19780.1"/>
    </source>
</evidence>
<dbReference type="RefSeq" id="XP_018710305.1">
    <property type="nucleotide sequence ID" value="XM_018854270.1"/>
</dbReference>
<dbReference type="InterPro" id="IPR000182">
    <property type="entry name" value="GNAT_dom"/>
</dbReference>
<feature type="compositionally biased region" description="Polar residues" evidence="1">
    <location>
        <begin position="20"/>
        <end position="30"/>
    </location>
</feature>
<dbReference type="Proteomes" id="UP000092555">
    <property type="component" value="Unassembled WGS sequence"/>
</dbReference>
<evidence type="ECO:0000313" key="4">
    <source>
        <dbReference type="Proteomes" id="UP000092555"/>
    </source>
</evidence>
<dbReference type="PANTHER" id="PTHR42791:SF1">
    <property type="entry name" value="N-ACETYLTRANSFERASE DOMAIN-CONTAINING PROTEIN"/>
    <property type="match status" value="1"/>
</dbReference>
<dbReference type="Gene3D" id="3.40.630.30">
    <property type="match status" value="1"/>
</dbReference>